<dbReference type="Proteomes" id="UP000274920">
    <property type="component" value="Unassembled WGS sequence"/>
</dbReference>
<dbReference type="CDD" id="cd05403">
    <property type="entry name" value="NT_KNTase_like"/>
    <property type="match status" value="1"/>
</dbReference>
<dbReference type="EMBL" id="RHJS01000002">
    <property type="protein sequence ID" value="RRK33614.1"/>
    <property type="molecule type" value="Genomic_DNA"/>
</dbReference>
<dbReference type="GO" id="GO:0016740">
    <property type="term" value="F:transferase activity"/>
    <property type="evidence" value="ECO:0007669"/>
    <property type="project" value="UniProtKB-KW"/>
</dbReference>
<gene>
    <name evidence="1" type="ORF">EBB54_21330</name>
</gene>
<protein>
    <submittedName>
        <fullName evidence="1">Nucleotidyltransferase domain-containing protein</fullName>
    </submittedName>
</protein>
<dbReference type="AlphaFoldDB" id="A0A3R8JRN5"/>
<keyword evidence="2" id="KW-1185">Reference proteome</keyword>
<evidence type="ECO:0000313" key="1">
    <source>
        <dbReference type="EMBL" id="RRK33614.1"/>
    </source>
</evidence>
<comment type="caution">
    <text evidence="1">The sequence shown here is derived from an EMBL/GenBank/DDBJ whole genome shotgun (WGS) entry which is preliminary data.</text>
</comment>
<name>A0A3R8JRN5_9FIRM</name>
<reference evidence="1" key="1">
    <citation type="submission" date="2018-10" db="EMBL/GenBank/DDBJ databases">
        <title>Schaedlerella arabinophila gen. nov. sp. nov., isolated from the mouse intestinal tract and comparative analysis with the genome of the closely related altered Schaedler flora strain ASF502.</title>
        <authorList>
            <person name="Miyake S."/>
            <person name="Soh M."/>
            <person name="Seedorf H."/>
        </authorList>
    </citation>
    <scope>NUCLEOTIDE SEQUENCE [LARGE SCALE GENOMIC DNA]</scope>
    <source>
        <strain evidence="1">DSM 106076</strain>
    </source>
</reference>
<organism evidence="1 2">
    <name type="scientific">Schaedlerella arabinosiphila</name>
    <dbReference type="NCBI Taxonomy" id="2044587"/>
    <lineage>
        <taxon>Bacteria</taxon>
        <taxon>Bacillati</taxon>
        <taxon>Bacillota</taxon>
        <taxon>Clostridia</taxon>
        <taxon>Lachnospirales</taxon>
        <taxon>Lachnospiraceae</taxon>
        <taxon>Schaedlerella</taxon>
    </lineage>
</organism>
<keyword evidence="1" id="KW-0808">Transferase</keyword>
<proteinExistence type="predicted"/>
<sequence>MYKENMCVRNTVVKVRNKEYTDNENDSICADASADVKLRQHSFLYGSCVRGDYRKDSDADTAQLTGYGCTEVKIG</sequence>
<accession>A0A3R8JRN5</accession>
<evidence type="ECO:0000313" key="2">
    <source>
        <dbReference type="Proteomes" id="UP000274920"/>
    </source>
</evidence>